<evidence type="ECO:0000313" key="10">
    <source>
        <dbReference type="EMBL" id="CAG5113822.1"/>
    </source>
</evidence>
<keyword evidence="11" id="KW-1185">Reference proteome</keyword>
<comment type="similarity">
    <text evidence="2">Belongs to the TMEM198 family.</text>
</comment>
<evidence type="ECO:0000259" key="9">
    <source>
        <dbReference type="Pfam" id="PF13886"/>
    </source>
</evidence>
<dbReference type="InterPro" id="IPR025256">
    <property type="entry name" value="TM7S3/TM198-like_dom"/>
</dbReference>
<dbReference type="PANTHER" id="PTHR31247:SF5">
    <property type="entry name" value="DUF4203 DOMAIN-CONTAINING PROTEIN"/>
    <property type="match status" value="1"/>
</dbReference>
<accession>A0ABN7TB14</accession>
<keyword evidence="5 8" id="KW-0472">Membrane</keyword>
<evidence type="ECO:0000256" key="7">
    <source>
        <dbReference type="SAM" id="MobiDB-lite"/>
    </source>
</evidence>
<organism evidence="10 11">
    <name type="scientific">Oikopleura dioica</name>
    <name type="common">Tunicate</name>
    <dbReference type="NCBI Taxonomy" id="34765"/>
    <lineage>
        <taxon>Eukaryota</taxon>
        <taxon>Metazoa</taxon>
        <taxon>Chordata</taxon>
        <taxon>Tunicata</taxon>
        <taxon>Appendicularia</taxon>
        <taxon>Copelata</taxon>
        <taxon>Oikopleuridae</taxon>
        <taxon>Oikopleura</taxon>
    </lineage>
</organism>
<sequence>MDGSFLETDGIDYFDNDVNEIYRYKTEEELNHCPNDFSVTYYWKHVSICCALIITGLVLCLSGYRCFRFCMWLSGALFATVSVLAICNRVDDLPHGANWGAALSVGSLVGCITHLIPEGQLAVIAGERAYHRMQKRRVQLRGVPDRAALSRSSPVDRSSHARHQVLQAAKSPQEPLEIVTELANSEDKDSDKVTSLQRATAKNRSSAKGRTPTDNVSCTKTTKLTLNGQRMNRIVQSRVLSQSFRLGSKTTWLPPFNQGHMGLPHHVFGGANRPHGPTSETYNCATQSTCGHGSKKT</sequence>
<evidence type="ECO:0000256" key="8">
    <source>
        <dbReference type="SAM" id="Phobius"/>
    </source>
</evidence>
<evidence type="ECO:0000256" key="3">
    <source>
        <dbReference type="ARBA" id="ARBA00022692"/>
    </source>
</evidence>
<evidence type="ECO:0000256" key="5">
    <source>
        <dbReference type="ARBA" id="ARBA00023136"/>
    </source>
</evidence>
<keyword evidence="3 8" id="KW-0812">Transmembrane</keyword>
<protein>
    <recommendedName>
        <fullName evidence="6">Transmembrane protein 198</fullName>
    </recommendedName>
</protein>
<proteinExistence type="inferred from homology"/>
<dbReference type="Proteomes" id="UP001158576">
    <property type="component" value="Chromosome 2"/>
</dbReference>
<reference evidence="10 11" key="1">
    <citation type="submission" date="2021-04" db="EMBL/GenBank/DDBJ databases">
        <authorList>
            <person name="Bliznina A."/>
        </authorList>
    </citation>
    <scope>NUCLEOTIDE SEQUENCE [LARGE SCALE GENOMIC DNA]</scope>
</reference>
<gene>
    <name evidence="10" type="ORF">OKIOD_LOCUS16677</name>
</gene>
<dbReference type="EMBL" id="OU015567">
    <property type="protein sequence ID" value="CAG5113822.1"/>
    <property type="molecule type" value="Genomic_DNA"/>
</dbReference>
<dbReference type="Pfam" id="PF13886">
    <property type="entry name" value="TM7S3_TM198"/>
    <property type="match status" value="1"/>
</dbReference>
<feature type="domain" description="TM7S3/TM198-like" evidence="9">
    <location>
        <begin position="49"/>
        <end position="120"/>
    </location>
</feature>
<dbReference type="InterPro" id="IPR040236">
    <property type="entry name" value="TMEM198"/>
</dbReference>
<comment type="subcellular location">
    <subcellularLocation>
        <location evidence="1">Membrane</location>
        <topology evidence="1">Multi-pass membrane protein</topology>
    </subcellularLocation>
</comment>
<feature type="compositionally biased region" description="Polar residues" evidence="7">
    <location>
        <begin position="193"/>
        <end position="218"/>
    </location>
</feature>
<feature type="region of interest" description="Disordered" evidence="7">
    <location>
        <begin position="143"/>
        <end position="218"/>
    </location>
</feature>
<feature type="transmembrane region" description="Helical" evidence="8">
    <location>
        <begin position="41"/>
        <end position="62"/>
    </location>
</feature>
<feature type="transmembrane region" description="Helical" evidence="8">
    <location>
        <begin position="69"/>
        <end position="86"/>
    </location>
</feature>
<evidence type="ECO:0000256" key="1">
    <source>
        <dbReference type="ARBA" id="ARBA00004141"/>
    </source>
</evidence>
<evidence type="ECO:0000256" key="2">
    <source>
        <dbReference type="ARBA" id="ARBA00006244"/>
    </source>
</evidence>
<evidence type="ECO:0000313" key="11">
    <source>
        <dbReference type="Proteomes" id="UP001158576"/>
    </source>
</evidence>
<evidence type="ECO:0000256" key="6">
    <source>
        <dbReference type="ARBA" id="ARBA00049737"/>
    </source>
</evidence>
<dbReference type="PANTHER" id="PTHR31247">
    <property type="entry name" value="TRANSMEMBRANE PROTEIN 198 FAMILY MEMBER"/>
    <property type="match status" value="1"/>
</dbReference>
<name>A0ABN7TB14_OIKDI</name>
<evidence type="ECO:0000256" key="4">
    <source>
        <dbReference type="ARBA" id="ARBA00022989"/>
    </source>
</evidence>
<keyword evidence="4 8" id="KW-1133">Transmembrane helix</keyword>